<proteinExistence type="predicted"/>
<organism evidence="2 3">
    <name type="scientific">Megalurothrips usitatus</name>
    <name type="common">bean blossom thrips</name>
    <dbReference type="NCBI Taxonomy" id="439358"/>
    <lineage>
        <taxon>Eukaryota</taxon>
        <taxon>Metazoa</taxon>
        <taxon>Ecdysozoa</taxon>
        <taxon>Arthropoda</taxon>
        <taxon>Hexapoda</taxon>
        <taxon>Insecta</taxon>
        <taxon>Pterygota</taxon>
        <taxon>Neoptera</taxon>
        <taxon>Paraneoptera</taxon>
        <taxon>Thysanoptera</taxon>
        <taxon>Terebrantia</taxon>
        <taxon>Thripoidea</taxon>
        <taxon>Thripidae</taxon>
        <taxon>Megalurothrips</taxon>
    </lineage>
</organism>
<dbReference type="Pfam" id="PF15748">
    <property type="entry name" value="CCSAP"/>
    <property type="match status" value="1"/>
</dbReference>
<keyword evidence="3" id="KW-1185">Reference proteome</keyword>
<dbReference type="GO" id="GO:0005814">
    <property type="term" value="C:centriole"/>
    <property type="evidence" value="ECO:0007669"/>
    <property type="project" value="TreeGrafter"/>
</dbReference>
<dbReference type="AlphaFoldDB" id="A0AAV7XWD3"/>
<feature type="region of interest" description="Disordered" evidence="1">
    <location>
        <begin position="156"/>
        <end position="182"/>
    </location>
</feature>
<dbReference type="Proteomes" id="UP001075354">
    <property type="component" value="Chromosome 3"/>
</dbReference>
<dbReference type="GO" id="GO:0036064">
    <property type="term" value="C:ciliary basal body"/>
    <property type="evidence" value="ECO:0007669"/>
    <property type="project" value="TreeGrafter"/>
</dbReference>
<comment type="caution">
    <text evidence="2">The sequence shown here is derived from an EMBL/GenBank/DDBJ whole genome shotgun (WGS) entry which is preliminary data.</text>
</comment>
<dbReference type="EMBL" id="JAPTSV010000003">
    <property type="protein sequence ID" value="KAJ1529540.1"/>
    <property type="molecule type" value="Genomic_DNA"/>
</dbReference>
<protein>
    <submittedName>
        <fullName evidence="2">Uncharacterized protein</fullName>
    </submittedName>
</protein>
<sequence length="302" mass="34429">MVHKKSEYELQFKKLTNEIRAQIWKDNFLFRESQKRMNLSDHYWRYQLIDDVCDCDDEREMCTNRSKDLLSSDEGAARPIVYDNKEVRTLDFADTAKQSYSPQQESERPIAAEESTVPISPAALKTDSSLPDPSPTPPTAVTPCIGKHNCGDEFTIISKSKPSSQGVQGLTKNTIHSSLNPSPTRNAMRSFYSDLKQSPVFAAFGWNDADKNVGDQKTYNVRAPANQVHHSALHASGKRLKELELHLAEQLRKKRQQKSLLSLGPVNLSSIWMTEYQESFSKGQREPISRVPNRRPIVWRYT</sequence>
<dbReference type="InterPro" id="IPR029774">
    <property type="entry name" value="CSAP"/>
</dbReference>
<name>A0AAV7XWD3_9NEOP</name>
<feature type="region of interest" description="Disordered" evidence="1">
    <location>
        <begin position="93"/>
        <end position="144"/>
    </location>
</feature>
<accession>A0AAV7XWD3</accession>
<dbReference type="GO" id="GO:0035869">
    <property type="term" value="C:ciliary transition zone"/>
    <property type="evidence" value="ECO:0007669"/>
    <property type="project" value="TreeGrafter"/>
</dbReference>
<dbReference type="GO" id="GO:0005819">
    <property type="term" value="C:spindle"/>
    <property type="evidence" value="ECO:0007669"/>
    <property type="project" value="TreeGrafter"/>
</dbReference>
<feature type="compositionally biased region" description="Polar residues" evidence="1">
    <location>
        <begin position="157"/>
        <end position="182"/>
    </location>
</feature>
<evidence type="ECO:0000313" key="2">
    <source>
        <dbReference type="EMBL" id="KAJ1529540.1"/>
    </source>
</evidence>
<dbReference type="PANTHER" id="PTHR31022:SF4">
    <property type="entry name" value="CENTRIOLE, CILIA AND SPINDLE-ASSOCIATED PROTEIN"/>
    <property type="match status" value="1"/>
</dbReference>
<dbReference type="GO" id="GO:0008017">
    <property type="term" value="F:microtubule binding"/>
    <property type="evidence" value="ECO:0007669"/>
    <property type="project" value="TreeGrafter"/>
</dbReference>
<gene>
    <name evidence="2" type="ORF">ONE63_006312</name>
</gene>
<dbReference type="PANTHER" id="PTHR31022">
    <property type="entry name" value="CENTRIOLE, CILIA AND SPINDLE-ASSOCIATED PROTEIN"/>
    <property type="match status" value="1"/>
</dbReference>
<evidence type="ECO:0000313" key="3">
    <source>
        <dbReference type="Proteomes" id="UP001075354"/>
    </source>
</evidence>
<evidence type="ECO:0000256" key="1">
    <source>
        <dbReference type="SAM" id="MobiDB-lite"/>
    </source>
</evidence>
<dbReference type="GO" id="GO:1901673">
    <property type="term" value="P:regulation of mitotic spindle assembly"/>
    <property type="evidence" value="ECO:0007669"/>
    <property type="project" value="TreeGrafter"/>
</dbReference>
<reference evidence="2" key="1">
    <citation type="submission" date="2022-12" db="EMBL/GenBank/DDBJ databases">
        <title>Chromosome-level genome assembly of the bean flower thrips Megalurothrips usitatus.</title>
        <authorList>
            <person name="Ma L."/>
            <person name="Liu Q."/>
            <person name="Li H."/>
            <person name="Cai W."/>
        </authorList>
    </citation>
    <scope>NUCLEOTIDE SEQUENCE</scope>
    <source>
        <strain evidence="2">Cailab_2022a</strain>
    </source>
</reference>